<dbReference type="SUPFAM" id="SSF53822">
    <property type="entry name" value="Periplasmic binding protein-like I"/>
    <property type="match status" value="1"/>
</dbReference>
<dbReference type="AlphaFoldDB" id="A1VMT6"/>
<feature type="chain" id="PRO_5002639130" evidence="5">
    <location>
        <begin position="25"/>
        <end position="393"/>
    </location>
</feature>
<accession>A1VMT6</accession>
<evidence type="ECO:0000256" key="5">
    <source>
        <dbReference type="SAM" id="SignalP"/>
    </source>
</evidence>
<keyword evidence="8" id="KW-1185">Reference proteome</keyword>
<dbReference type="eggNOG" id="COG0683">
    <property type="taxonomic scope" value="Bacteria"/>
</dbReference>
<dbReference type="PANTHER" id="PTHR30483:SF6">
    <property type="entry name" value="PERIPLASMIC BINDING PROTEIN OF ABC TRANSPORTER FOR NATURAL AMINO ACIDS"/>
    <property type="match status" value="1"/>
</dbReference>
<evidence type="ECO:0000256" key="4">
    <source>
        <dbReference type="ARBA" id="ARBA00022970"/>
    </source>
</evidence>
<gene>
    <name evidence="7" type="ordered locus">Pnap_1650</name>
</gene>
<name>A1VMT6_POLNA</name>
<dbReference type="STRING" id="365044.Pnap_1650"/>
<proteinExistence type="inferred from homology"/>
<dbReference type="PRINTS" id="PR00337">
    <property type="entry name" value="LEUILEVALBP"/>
</dbReference>
<dbReference type="GO" id="GO:0006865">
    <property type="term" value="P:amino acid transport"/>
    <property type="evidence" value="ECO:0007669"/>
    <property type="project" value="UniProtKB-KW"/>
</dbReference>
<keyword evidence="4" id="KW-0029">Amino-acid transport</keyword>
<dbReference type="PANTHER" id="PTHR30483">
    <property type="entry name" value="LEUCINE-SPECIFIC-BINDING PROTEIN"/>
    <property type="match status" value="1"/>
</dbReference>
<dbReference type="Pfam" id="PF13458">
    <property type="entry name" value="Peripla_BP_6"/>
    <property type="match status" value="1"/>
</dbReference>
<organism evidence="7 8">
    <name type="scientific">Polaromonas naphthalenivorans (strain CJ2)</name>
    <dbReference type="NCBI Taxonomy" id="365044"/>
    <lineage>
        <taxon>Bacteria</taxon>
        <taxon>Pseudomonadati</taxon>
        <taxon>Pseudomonadota</taxon>
        <taxon>Betaproteobacteria</taxon>
        <taxon>Burkholderiales</taxon>
        <taxon>Comamonadaceae</taxon>
        <taxon>Polaromonas</taxon>
    </lineage>
</organism>
<evidence type="ECO:0000313" key="7">
    <source>
        <dbReference type="EMBL" id="ABM36964.1"/>
    </source>
</evidence>
<sequence>MNKRFALKLIAACAIAASATAGFAQEVIKIANIVELSGSGASAGTNFKNGVELAVKEINAAGGILGKKIQTTTNDTQSNPGVAKGLTQKAIDNDVFAIFGPVFSGSIMVSMAESRRAEVPNFTGGEAAGITEQGNPYVFRTSFTQASAMPKVARYISEQAKLKTLAIIYVNNDFGKGGLDALKKALANSPTKVVAEISTDNGQVDFSAAVLKAKQSNADGVFAYSNEEESARILRELRKQGWTKPIIGETTLTGQKVIELAGDAANGAIAHVGLTVDAPQPAIRAFRAKFEKEYKYVSDHNGMKGYSGIYILKAAIEKTGKLDRKAVAATLHTLKVKAADQPGVLMDVSFDAKGDLDRESFMIEVKNGKQEVVSILPPLGAGATPAAAAAAKK</sequence>
<dbReference type="EMBL" id="CP000529">
    <property type="protein sequence ID" value="ABM36964.1"/>
    <property type="molecule type" value="Genomic_DNA"/>
</dbReference>
<dbReference type="Gene3D" id="3.40.50.2300">
    <property type="match status" value="2"/>
</dbReference>
<feature type="domain" description="Leucine-binding protein" evidence="6">
    <location>
        <begin position="28"/>
        <end position="368"/>
    </location>
</feature>
<reference evidence="8" key="1">
    <citation type="journal article" date="2009" name="Environ. Microbiol.">
        <title>The genome of Polaromonas naphthalenivorans strain CJ2, isolated from coal tar-contaminated sediment, reveals physiological and metabolic versatility and evolution through extensive horizontal gene transfer.</title>
        <authorList>
            <person name="Yagi J.M."/>
            <person name="Sims D."/>
            <person name="Brettin T."/>
            <person name="Bruce D."/>
            <person name="Madsen E.L."/>
        </authorList>
    </citation>
    <scope>NUCLEOTIDE SEQUENCE [LARGE SCALE GENOMIC DNA]</scope>
    <source>
        <strain evidence="8">CJ2</strain>
    </source>
</reference>
<evidence type="ECO:0000313" key="8">
    <source>
        <dbReference type="Proteomes" id="UP000000644"/>
    </source>
</evidence>
<dbReference type="InterPro" id="IPR000709">
    <property type="entry name" value="Leu_Ile_Val-bd"/>
</dbReference>
<comment type="similarity">
    <text evidence="1">Belongs to the leucine-binding protein family.</text>
</comment>
<evidence type="ECO:0000259" key="6">
    <source>
        <dbReference type="Pfam" id="PF13458"/>
    </source>
</evidence>
<evidence type="ECO:0000256" key="2">
    <source>
        <dbReference type="ARBA" id="ARBA00022448"/>
    </source>
</evidence>
<dbReference type="HOGENOM" id="CLU_027128_6_2_4"/>
<dbReference type="InterPro" id="IPR028081">
    <property type="entry name" value="Leu-bd"/>
</dbReference>
<evidence type="ECO:0000256" key="3">
    <source>
        <dbReference type="ARBA" id="ARBA00022729"/>
    </source>
</evidence>
<dbReference type="InterPro" id="IPR028082">
    <property type="entry name" value="Peripla_BP_I"/>
</dbReference>
<dbReference type="OrthoDB" id="9794826at2"/>
<dbReference type="InterPro" id="IPR051010">
    <property type="entry name" value="BCAA_transport"/>
</dbReference>
<keyword evidence="3 5" id="KW-0732">Signal</keyword>
<evidence type="ECO:0000256" key="1">
    <source>
        <dbReference type="ARBA" id="ARBA00010062"/>
    </source>
</evidence>
<dbReference type="Proteomes" id="UP000000644">
    <property type="component" value="Chromosome"/>
</dbReference>
<dbReference type="RefSeq" id="WP_011801050.1">
    <property type="nucleotide sequence ID" value="NC_008781.1"/>
</dbReference>
<keyword evidence="2" id="KW-0813">Transport</keyword>
<protein>
    <submittedName>
        <fullName evidence="7">Amino acid/amide ABC transporter substrate-binding protein, HAAT family</fullName>
    </submittedName>
</protein>
<feature type="signal peptide" evidence="5">
    <location>
        <begin position="1"/>
        <end position="24"/>
    </location>
</feature>
<dbReference type="KEGG" id="pna:Pnap_1650"/>